<dbReference type="Proteomes" id="UP000317938">
    <property type="component" value="Unassembled WGS sequence"/>
</dbReference>
<comment type="caution">
    <text evidence="3">The sequence shown here is derived from an EMBL/GenBank/DDBJ whole genome shotgun (WGS) entry which is preliminary data.</text>
</comment>
<evidence type="ECO:0008006" key="5">
    <source>
        <dbReference type="Google" id="ProtNLM"/>
    </source>
</evidence>
<gene>
    <name evidence="3" type="ORF">FQP85_22100</name>
</gene>
<feature type="coiled-coil region" evidence="1">
    <location>
        <begin position="180"/>
        <end position="227"/>
    </location>
</feature>
<reference evidence="3 4" key="1">
    <citation type="submission" date="2019-07" db="EMBL/GenBank/DDBJ databases">
        <title>Diversity of Bacteria from Kongsfjorden, Arctic.</title>
        <authorList>
            <person name="Yu Y."/>
        </authorList>
    </citation>
    <scope>NUCLEOTIDE SEQUENCE [LARGE SCALE GENOMIC DNA]</scope>
    <source>
        <strain evidence="3 4">SM1927</strain>
    </source>
</reference>
<feature type="coiled-coil region" evidence="1">
    <location>
        <begin position="271"/>
        <end position="304"/>
    </location>
</feature>
<proteinExistence type="predicted"/>
<dbReference type="EMBL" id="VNFF01000034">
    <property type="protein sequence ID" value="TVU79887.1"/>
    <property type="molecule type" value="Genomic_DNA"/>
</dbReference>
<feature type="region of interest" description="Disordered" evidence="2">
    <location>
        <begin position="305"/>
        <end position="330"/>
    </location>
</feature>
<organism evidence="3 4">
    <name type="scientific">Pseudoalteromonas neustonica</name>
    <dbReference type="NCBI Taxonomy" id="1840331"/>
    <lineage>
        <taxon>Bacteria</taxon>
        <taxon>Pseudomonadati</taxon>
        <taxon>Pseudomonadota</taxon>
        <taxon>Gammaproteobacteria</taxon>
        <taxon>Alteromonadales</taxon>
        <taxon>Pseudoalteromonadaceae</taxon>
        <taxon>Pseudoalteromonas</taxon>
    </lineage>
</organism>
<name>A0ABY3F7F1_9GAMM</name>
<sequence>MSTSKVSPDSKVVALFSNVLTKKGIEDLRSEFPSDLVFDMSDDAIFKDARKKRTRRNKLIEAISRARIDYSNELKNYADDLESDVTKIFSVVVDPFEAEDQRRKEEAARIAKEREEFLNNQRTEIYGMRSFIEQSKNQNSQFIADTIESVDLIETESFDKELIHEAIDTKKDVLETLNNMYQAAKAAEAVEAEREQLRIQQEAIEAEQRKQEQARVIEQRIDNLRRDPMNYKDSPSSTIAARITQLESYTPPASDFGDRVDEVIALKADVIVELQDRLEMAQFKEEKQQRQIEAQAAVEAQQQAAQADLNAQRNAEHQAIKAEQSSSLPLEQQEHEALTEVNRMLGQDEPLLGESFKSPVFENSGPMIGYQPLRTWPSSQDRAESEELDRICDQLDLAESYIEVLEQRLNKAIAA</sequence>
<evidence type="ECO:0000256" key="1">
    <source>
        <dbReference type="SAM" id="Coils"/>
    </source>
</evidence>
<accession>A0ABY3F7F1</accession>
<evidence type="ECO:0000313" key="4">
    <source>
        <dbReference type="Proteomes" id="UP000317938"/>
    </source>
</evidence>
<keyword evidence="1" id="KW-0175">Coiled coil</keyword>
<dbReference type="RefSeq" id="WP_145242655.1">
    <property type="nucleotide sequence ID" value="NZ_VNFF01000034.1"/>
</dbReference>
<evidence type="ECO:0000313" key="3">
    <source>
        <dbReference type="EMBL" id="TVU79887.1"/>
    </source>
</evidence>
<evidence type="ECO:0000256" key="2">
    <source>
        <dbReference type="SAM" id="MobiDB-lite"/>
    </source>
</evidence>
<keyword evidence="4" id="KW-1185">Reference proteome</keyword>
<protein>
    <recommendedName>
        <fullName evidence="5">DUF1351 domain-containing protein</fullName>
    </recommendedName>
</protein>